<name>A0A9P6MUZ0_9FUNG</name>
<keyword evidence="3" id="KW-1185">Reference proteome</keyword>
<dbReference type="EMBL" id="JAAAID010000728">
    <property type="protein sequence ID" value="KAG0014420.1"/>
    <property type="molecule type" value="Genomic_DNA"/>
</dbReference>
<evidence type="ECO:0000256" key="1">
    <source>
        <dbReference type="SAM" id="Coils"/>
    </source>
</evidence>
<protein>
    <submittedName>
        <fullName evidence="2">Uncharacterized protein</fullName>
    </submittedName>
</protein>
<reference evidence="2" key="1">
    <citation type="journal article" date="2020" name="Fungal Divers.">
        <title>Resolving the Mortierellaceae phylogeny through synthesis of multi-gene phylogenetics and phylogenomics.</title>
        <authorList>
            <person name="Vandepol N."/>
            <person name="Liber J."/>
            <person name="Desiro A."/>
            <person name="Na H."/>
            <person name="Kennedy M."/>
            <person name="Barry K."/>
            <person name="Grigoriev I.V."/>
            <person name="Miller A.N."/>
            <person name="O'Donnell K."/>
            <person name="Stajich J.E."/>
            <person name="Bonito G."/>
        </authorList>
    </citation>
    <scope>NUCLEOTIDE SEQUENCE</scope>
    <source>
        <strain evidence="2">NRRL 2769</strain>
    </source>
</reference>
<feature type="coiled-coil region" evidence="1">
    <location>
        <begin position="2"/>
        <end position="50"/>
    </location>
</feature>
<accession>A0A9P6MUZ0</accession>
<gene>
    <name evidence="2" type="ORF">BGZ80_010445</name>
</gene>
<organism evidence="2 3">
    <name type="scientific">Entomortierella chlamydospora</name>
    <dbReference type="NCBI Taxonomy" id="101097"/>
    <lineage>
        <taxon>Eukaryota</taxon>
        <taxon>Fungi</taxon>
        <taxon>Fungi incertae sedis</taxon>
        <taxon>Mucoromycota</taxon>
        <taxon>Mortierellomycotina</taxon>
        <taxon>Mortierellomycetes</taxon>
        <taxon>Mortierellales</taxon>
        <taxon>Mortierellaceae</taxon>
        <taxon>Entomortierella</taxon>
    </lineage>
</organism>
<proteinExistence type="predicted"/>
<sequence>TVQESDIDIEELQAKLAAVTLELKNTKLELQNTKSALANSERARQAANLDRVHPRPRVQQEEVFCCLARRGLERQVFTAEALGKQSTLPESAF</sequence>
<feature type="non-terminal residue" evidence="2">
    <location>
        <position position="1"/>
    </location>
</feature>
<dbReference type="AlphaFoldDB" id="A0A9P6MUZ0"/>
<comment type="caution">
    <text evidence="2">The sequence shown here is derived from an EMBL/GenBank/DDBJ whole genome shotgun (WGS) entry which is preliminary data.</text>
</comment>
<dbReference type="Proteomes" id="UP000703661">
    <property type="component" value="Unassembled WGS sequence"/>
</dbReference>
<evidence type="ECO:0000313" key="3">
    <source>
        <dbReference type="Proteomes" id="UP000703661"/>
    </source>
</evidence>
<keyword evidence="1" id="KW-0175">Coiled coil</keyword>
<evidence type="ECO:0000313" key="2">
    <source>
        <dbReference type="EMBL" id="KAG0014420.1"/>
    </source>
</evidence>